<protein>
    <submittedName>
        <fullName evidence="1">Uncharacterized protein</fullName>
    </submittedName>
</protein>
<evidence type="ECO:0000313" key="2">
    <source>
        <dbReference type="Proteomes" id="UP000562929"/>
    </source>
</evidence>
<organism evidence="1 2">
    <name type="scientific">Ophiocordyceps camponoti-floridani</name>
    <dbReference type="NCBI Taxonomy" id="2030778"/>
    <lineage>
        <taxon>Eukaryota</taxon>
        <taxon>Fungi</taxon>
        <taxon>Dikarya</taxon>
        <taxon>Ascomycota</taxon>
        <taxon>Pezizomycotina</taxon>
        <taxon>Sordariomycetes</taxon>
        <taxon>Hypocreomycetidae</taxon>
        <taxon>Hypocreales</taxon>
        <taxon>Ophiocordycipitaceae</taxon>
        <taxon>Ophiocordyceps</taxon>
    </lineage>
</organism>
<proteinExistence type="predicted"/>
<name>A0A8H4VCD3_9HYPO</name>
<keyword evidence="2" id="KW-1185">Reference proteome</keyword>
<gene>
    <name evidence="1" type="ORF">GQ602_004726</name>
</gene>
<dbReference type="OrthoDB" id="10571964at2759"/>
<accession>A0A8H4VCD3</accession>
<evidence type="ECO:0000313" key="1">
    <source>
        <dbReference type="EMBL" id="KAF4585421.1"/>
    </source>
</evidence>
<comment type="caution">
    <text evidence="1">The sequence shown here is derived from an EMBL/GenBank/DDBJ whole genome shotgun (WGS) entry which is preliminary data.</text>
</comment>
<sequence length="68" mass="8047">MLEQLALLNRKVDDLSRRMTVSERNGVARMENNTVWKRRAPYQREMLIASYDNWVPLLQDRCRIGAVV</sequence>
<dbReference type="Proteomes" id="UP000562929">
    <property type="component" value="Unassembled WGS sequence"/>
</dbReference>
<dbReference type="AlphaFoldDB" id="A0A8H4VCD3"/>
<reference evidence="1 2" key="1">
    <citation type="journal article" date="2020" name="G3 (Bethesda)">
        <title>Genetic Underpinnings of Host Manipulation by Ophiocordyceps as Revealed by Comparative Transcriptomics.</title>
        <authorList>
            <person name="Will I."/>
            <person name="Das B."/>
            <person name="Trinh T."/>
            <person name="Brachmann A."/>
            <person name="Ohm R.A."/>
            <person name="de Bekker C."/>
        </authorList>
    </citation>
    <scope>NUCLEOTIDE SEQUENCE [LARGE SCALE GENOMIC DNA]</scope>
    <source>
        <strain evidence="1 2">EC05</strain>
    </source>
</reference>
<dbReference type="EMBL" id="JAACLJ010000005">
    <property type="protein sequence ID" value="KAF4585421.1"/>
    <property type="molecule type" value="Genomic_DNA"/>
</dbReference>